<evidence type="ECO:0000256" key="1">
    <source>
        <dbReference type="SAM" id="Phobius"/>
    </source>
</evidence>
<evidence type="ECO:0000313" key="2">
    <source>
        <dbReference type="EMBL" id="ERJ11847.1"/>
    </source>
</evidence>
<feature type="transmembrane region" description="Helical" evidence="1">
    <location>
        <begin position="5"/>
        <end position="24"/>
    </location>
</feature>
<feature type="transmembrane region" description="Helical" evidence="1">
    <location>
        <begin position="30"/>
        <end position="50"/>
    </location>
</feature>
<dbReference type="RefSeq" id="WP_008824531.1">
    <property type="nucleotide sequence ID" value="NZ_AFNU02000007.1"/>
</dbReference>
<evidence type="ECO:0000313" key="3">
    <source>
        <dbReference type="Proteomes" id="UP000005707"/>
    </source>
</evidence>
<keyword evidence="1" id="KW-0472">Membrane</keyword>
<reference evidence="2 3" key="1">
    <citation type="journal article" date="2011" name="J. Bacteriol.">
        <title>Genome sequence of Haloplasma contractile, an unusual contractile bacterium from a deep-sea anoxic brine lake.</title>
        <authorList>
            <person name="Antunes A."/>
            <person name="Alam I."/>
            <person name="El Dorry H."/>
            <person name="Siam R."/>
            <person name="Robertson A."/>
            <person name="Bajic V.B."/>
            <person name="Stingl U."/>
        </authorList>
    </citation>
    <scope>NUCLEOTIDE SEQUENCE [LARGE SCALE GENOMIC DNA]</scope>
    <source>
        <strain evidence="2 3">SSD-17B</strain>
    </source>
</reference>
<dbReference type="InParanoid" id="U2DTP9"/>
<dbReference type="AlphaFoldDB" id="U2DTP9"/>
<keyword evidence="1" id="KW-0812">Transmembrane</keyword>
<proteinExistence type="predicted"/>
<name>U2DTP9_9MOLU</name>
<organism evidence="2 3">
    <name type="scientific">Haloplasma contractile SSD-17B</name>
    <dbReference type="NCBI Taxonomy" id="1033810"/>
    <lineage>
        <taxon>Bacteria</taxon>
        <taxon>Bacillati</taxon>
        <taxon>Mycoplasmatota</taxon>
        <taxon>Mollicutes</taxon>
        <taxon>Haloplasmatales</taxon>
        <taxon>Haloplasmataceae</taxon>
        <taxon>Haloplasma</taxon>
    </lineage>
</organism>
<protein>
    <submittedName>
        <fullName evidence="2">Uncharacterized protein</fullName>
    </submittedName>
</protein>
<comment type="caution">
    <text evidence="2">The sequence shown here is derived from an EMBL/GenBank/DDBJ whole genome shotgun (WGS) entry which is preliminary data.</text>
</comment>
<reference evidence="2 3" key="2">
    <citation type="journal article" date="2013" name="PLoS ONE">
        <title>INDIGO - INtegrated Data Warehouse of MIcrobial GenOmes with Examples from the Red Sea Extremophiles.</title>
        <authorList>
            <person name="Alam I."/>
            <person name="Antunes A."/>
            <person name="Kamau A.A."/>
            <person name="Ba Alawi W."/>
            <person name="Kalkatawi M."/>
            <person name="Stingl U."/>
            <person name="Bajic V.B."/>
        </authorList>
    </citation>
    <scope>NUCLEOTIDE SEQUENCE [LARGE SCALE GENOMIC DNA]</scope>
    <source>
        <strain evidence="2 3">SSD-17B</strain>
    </source>
</reference>
<dbReference type="EMBL" id="AFNU02000007">
    <property type="protein sequence ID" value="ERJ11847.1"/>
    <property type="molecule type" value="Genomic_DNA"/>
</dbReference>
<keyword evidence="1" id="KW-1133">Transmembrane helix</keyword>
<accession>U2DTP9</accession>
<sequence length="160" mass="18612">MLVLYCFLLIIIIMFLTVVVVMTNNQSVRIGILLGMGILLVSNTVFGWLSSEILYYRLRKNLNPVKIHRIDYYGFSMEENELPLPDEMVLEQRYSLTGSYYLTDLSIQEVEAFYNDLEGVSDLTVNDSEIHFLYHNQTIGINYITNHSKGIKRIDVYKKL</sequence>
<keyword evidence="3" id="KW-1185">Reference proteome</keyword>
<gene>
    <name evidence="2" type="ORF">HLPCO_002086</name>
</gene>
<dbReference type="Proteomes" id="UP000005707">
    <property type="component" value="Unassembled WGS sequence"/>
</dbReference>